<dbReference type="PROSITE" id="PS00086">
    <property type="entry name" value="CYTOCHROME_P450"/>
    <property type="match status" value="1"/>
</dbReference>
<keyword evidence="10 12" id="KW-0503">Monooxygenase</keyword>
<dbReference type="EMBL" id="JARPUR010000001">
    <property type="protein sequence ID" value="KAK4886816.1"/>
    <property type="molecule type" value="Genomic_DNA"/>
</dbReference>
<dbReference type="PANTHER" id="PTHR24279:SF120">
    <property type="entry name" value="CYTOCHROME P450"/>
    <property type="match status" value="1"/>
</dbReference>
<comment type="caution">
    <text evidence="13">The sequence shown here is derived from an EMBL/GenBank/DDBJ whole genome shotgun (WGS) entry which is preliminary data.</text>
</comment>
<evidence type="ECO:0000256" key="3">
    <source>
        <dbReference type="ARBA" id="ARBA00004174"/>
    </source>
</evidence>
<dbReference type="InterPro" id="IPR017972">
    <property type="entry name" value="Cyt_P450_CS"/>
</dbReference>
<dbReference type="CDD" id="cd11054">
    <property type="entry name" value="CYP24A1-like"/>
    <property type="match status" value="1"/>
</dbReference>
<protein>
    <recommendedName>
        <fullName evidence="15">Cytochrome P450</fullName>
    </recommendedName>
</protein>
<dbReference type="InterPro" id="IPR002403">
    <property type="entry name" value="Cyt_P450_E_grp-IV"/>
</dbReference>
<dbReference type="GO" id="GO:0020037">
    <property type="term" value="F:heme binding"/>
    <property type="evidence" value="ECO:0007669"/>
    <property type="project" value="InterPro"/>
</dbReference>
<keyword evidence="9 11" id="KW-0408">Iron</keyword>
<dbReference type="GO" id="GO:0005789">
    <property type="term" value="C:endoplasmic reticulum membrane"/>
    <property type="evidence" value="ECO:0007669"/>
    <property type="project" value="UniProtKB-SubCell"/>
</dbReference>
<keyword evidence="8 12" id="KW-0560">Oxidoreductase</keyword>
<dbReference type="GO" id="GO:0004497">
    <property type="term" value="F:monooxygenase activity"/>
    <property type="evidence" value="ECO:0007669"/>
    <property type="project" value="UniProtKB-KW"/>
</dbReference>
<evidence type="ECO:0000256" key="4">
    <source>
        <dbReference type="ARBA" id="ARBA00004406"/>
    </source>
</evidence>
<evidence type="ECO:0000256" key="9">
    <source>
        <dbReference type="ARBA" id="ARBA00023004"/>
    </source>
</evidence>
<evidence type="ECO:0000313" key="13">
    <source>
        <dbReference type="EMBL" id="KAK4886816.1"/>
    </source>
</evidence>
<evidence type="ECO:0000313" key="14">
    <source>
        <dbReference type="Proteomes" id="UP001353858"/>
    </source>
</evidence>
<comment type="subcellular location">
    <subcellularLocation>
        <location evidence="4">Endoplasmic reticulum membrane</location>
        <topology evidence="4">Peripheral membrane protein</topology>
    </subcellularLocation>
    <subcellularLocation>
        <location evidence="3">Microsome membrane</location>
        <topology evidence="3">Peripheral membrane protein</topology>
    </subcellularLocation>
</comment>
<comment type="similarity">
    <text evidence="5 12">Belongs to the cytochrome P450 family.</text>
</comment>
<organism evidence="13 14">
    <name type="scientific">Aquatica leii</name>
    <dbReference type="NCBI Taxonomy" id="1421715"/>
    <lineage>
        <taxon>Eukaryota</taxon>
        <taxon>Metazoa</taxon>
        <taxon>Ecdysozoa</taxon>
        <taxon>Arthropoda</taxon>
        <taxon>Hexapoda</taxon>
        <taxon>Insecta</taxon>
        <taxon>Pterygota</taxon>
        <taxon>Neoptera</taxon>
        <taxon>Endopterygota</taxon>
        <taxon>Coleoptera</taxon>
        <taxon>Polyphaga</taxon>
        <taxon>Elateriformia</taxon>
        <taxon>Elateroidea</taxon>
        <taxon>Lampyridae</taxon>
        <taxon>Luciolinae</taxon>
        <taxon>Aquatica</taxon>
    </lineage>
</organism>
<reference evidence="14" key="1">
    <citation type="submission" date="2023-01" db="EMBL/GenBank/DDBJ databases">
        <title>Key to firefly adult light organ development and bioluminescence: homeobox transcription factors regulate luciferase expression and transportation to peroxisome.</title>
        <authorList>
            <person name="Fu X."/>
        </authorList>
    </citation>
    <scope>NUCLEOTIDE SEQUENCE [LARGE SCALE GENOMIC DNA]</scope>
</reference>
<feature type="binding site" description="axial binding residue" evidence="11">
    <location>
        <position position="544"/>
    </location>
    <ligand>
        <name>heme</name>
        <dbReference type="ChEBI" id="CHEBI:30413"/>
    </ligand>
    <ligandPart>
        <name>Fe</name>
        <dbReference type="ChEBI" id="CHEBI:18248"/>
    </ligandPart>
</feature>
<evidence type="ECO:0000256" key="1">
    <source>
        <dbReference type="ARBA" id="ARBA00001971"/>
    </source>
</evidence>
<proteinExistence type="inferred from homology"/>
<keyword evidence="6 11" id="KW-0349">Heme</keyword>
<dbReference type="InterPro" id="IPR036396">
    <property type="entry name" value="Cyt_P450_sf"/>
</dbReference>
<comment type="cofactor">
    <cofactor evidence="1 11">
        <name>heme</name>
        <dbReference type="ChEBI" id="CHEBI:30413"/>
    </cofactor>
</comment>
<evidence type="ECO:0000256" key="10">
    <source>
        <dbReference type="ARBA" id="ARBA00023033"/>
    </source>
</evidence>
<keyword evidence="14" id="KW-1185">Reference proteome</keyword>
<dbReference type="Gene3D" id="1.10.630.10">
    <property type="entry name" value="Cytochrome P450"/>
    <property type="match status" value="1"/>
</dbReference>
<sequence length="596" mass="68687">MNIINLLHLKGIKLITPRFRFQKATLINVNVNTNTVKPPEDSQNVVEPNFPSINTSTFGTNSMQPSNAYFQPKIIEEVSSENKIESSEYIESTSKLYAFKDSLPFDLMPGPQSIKMLAKLWNFFPLASRYEESIQKLVGADNIFGYLSWYNSLPLFKRMINEYGPLVRLHGPFGGNVVILLRLEDAMTLIKSEGLFPIRSCIDSLEQYRLQYRKYKQAGPFLTCGPEWKKMRNVVEGLLCDYVDNQFKVIDEASNEFINRILHIRNKQDEVLSSFYNEINKWSLECICSILLNKRFGFLESAGINFSSEPARILDSVKEVVTAIHRCEFGIHFWKIVETPGWKNLVKYCDVLDTIFNKYVHKAQDSLRHKKNSNDNLTVQNISFLESLLLKEEISSEDSLTLLLDMVIIGSTAVTHAVAFLLYHLARYTNAQRKLYEEIKKTSAKLTRQDLSNMPYLQACLKESLRLKQPIPILNRVLPENSLIHNYQVPKNTHVLIPTQLYSLKEEYFEDSLKFKPDRWLYDDLELSNFKLSALSFGCGSKSCFAQALAEMQLGTLVVQILRKFRVAYQYGEINSTNQMLAAPDRPLRFSFIDRD</sequence>
<dbReference type="Proteomes" id="UP001353858">
    <property type="component" value="Unassembled WGS sequence"/>
</dbReference>
<comment type="function">
    <text evidence="2">May be involved in the metabolism of insect hormones and in the breakdown of synthetic insecticides.</text>
</comment>
<gene>
    <name evidence="13" type="ORF">RN001_003087</name>
</gene>
<evidence type="ECO:0000256" key="6">
    <source>
        <dbReference type="ARBA" id="ARBA00022617"/>
    </source>
</evidence>
<dbReference type="SUPFAM" id="SSF48264">
    <property type="entry name" value="Cytochrome P450"/>
    <property type="match status" value="1"/>
</dbReference>
<accession>A0AAN7SDQ3</accession>
<dbReference type="Pfam" id="PF00067">
    <property type="entry name" value="p450"/>
    <property type="match status" value="1"/>
</dbReference>
<evidence type="ECO:0000256" key="12">
    <source>
        <dbReference type="RuleBase" id="RU000461"/>
    </source>
</evidence>
<name>A0AAN7SDQ3_9COLE</name>
<dbReference type="PRINTS" id="PR00465">
    <property type="entry name" value="EP450IV"/>
</dbReference>
<dbReference type="AlphaFoldDB" id="A0AAN7SDQ3"/>
<evidence type="ECO:0000256" key="2">
    <source>
        <dbReference type="ARBA" id="ARBA00003690"/>
    </source>
</evidence>
<evidence type="ECO:0000256" key="7">
    <source>
        <dbReference type="ARBA" id="ARBA00022723"/>
    </source>
</evidence>
<dbReference type="PANTHER" id="PTHR24279">
    <property type="entry name" value="CYTOCHROME P450"/>
    <property type="match status" value="1"/>
</dbReference>
<dbReference type="GO" id="GO:0005506">
    <property type="term" value="F:iron ion binding"/>
    <property type="evidence" value="ECO:0007669"/>
    <property type="project" value="InterPro"/>
</dbReference>
<keyword evidence="7 11" id="KW-0479">Metal-binding</keyword>
<evidence type="ECO:0000256" key="8">
    <source>
        <dbReference type="ARBA" id="ARBA00023002"/>
    </source>
</evidence>
<evidence type="ECO:0000256" key="11">
    <source>
        <dbReference type="PIRSR" id="PIRSR602403-1"/>
    </source>
</evidence>
<dbReference type="InterPro" id="IPR050479">
    <property type="entry name" value="CYP11_CYP27_families"/>
</dbReference>
<evidence type="ECO:0000256" key="5">
    <source>
        <dbReference type="ARBA" id="ARBA00010617"/>
    </source>
</evidence>
<dbReference type="InterPro" id="IPR001128">
    <property type="entry name" value="Cyt_P450"/>
</dbReference>
<dbReference type="GO" id="GO:0016705">
    <property type="term" value="F:oxidoreductase activity, acting on paired donors, with incorporation or reduction of molecular oxygen"/>
    <property type="evidence" value="ECO:0007669"/>
    <property type="project" value="InterPro"/>
</dbReference>
<evidence type="ECO:0008006" key="15">
    <source>
        <dbReference type="Google" id="ProtNLM"/>
    </source>
</evidence>